<proteinExistence type="predicted"/>
<gene>
    <name evidence="2" type="ORF">UFOVP1414_44</name>
    <name evidence="1" type="ORF">UFOVP442_33</name>
</gene>
<sequence>MSYKRLTHLIRQRPWIMSIDDDEPGTLIVTLNEPWCFRVDPTCGVRGFDNFKEVEEGTRKSSVYEELGRKRI</sequence>
<accession>A0A6J5SE61</accession>
<evidence type="ECO:0000313" key="1">
    <source>
        <dbReference type="EMBL" id="CAB4142597.1"/>
    </source>
</evidence>
<evidence type="ECO:0000313" key="2">
    <source>
        <dbReference type="EMBL" id="CAB4211899.1"/>
    </source>
</evidence>
<reference evidence="2" key="1">
    <citation type="submission" date="2020-05" db="EMBL/GenBank/DDBJ databases">
        <authorList>
            <person name="Chiriac C."/>
            <person name="Salcher M."/>
            <person name="Ghai R."/>
            <person name="Kavagutti S V."/>
        </authorList>
    </citation>
    <scope>NUCLEOTIDE SEQUENCE</scope>
</reference>
<dbReference type="EMBL" id="LR796419">
    <property type="protein sequence ID" value="CAB4142597.1"/>
    <property type="molecule type" value="Genomic_DNA"/>
</dbReference>
<dbReference type="EMBL" id="LR797380">
    <property type="protein sequence ID" value="CAB4211899.1"/>
    <property type="molecule type" value="Genomic_DNA"/>
</dbReference>
<organism evidence="2">
    <name type="scientific">uncultured Caudovirales phage</name>
    <dbReference type="NCBI Taxonomy" id="2100421"/>
    <lineage>
        <taxon>Viruses</taxon>
        <taxon>Duplodnaviria</taxon>
        <taxon>Heunggongvirae</taxon>
        <taxon>Uroviricota</taxon>
        <taxon>Caudoviricetes</taxon>
        <taxon>Peduoviridae</taxon>
        <taxon>Maltschvirus</taxon>
        <taxon>Maltschvirus maltsch</taxon>
    </lineage>
</organism>
<protein>
    <submittedName>
        <fullName evidence="2">Uncharacterized protein</fullName>
    </submittedName>
</protein>
<name>A0A6J5SE61_9CAUD</name>